<dbReference type="AlphaFoldDB" id="E6YL79"/>
<protein>
    <submittedName>
        <fullName evidence="1">Uncharacterized protein</fullName>
    </submittedName>
</protein>
<reference evidence="1" key="1">
    <citation type="journal article" date="2011" name="PLoS Genet.">
        <title>Parallel evolution of a type IV secretion system in radiating lineages of the host-restricted bacterial pathogen Bartonella.</title>
        <authorList>
            <person name="Engel P."/>
            <person name="Salzburger W."/>
            <person name="Liesch M."/>
            <person name="Chang C.C."/>
            <person name="Maruyama S."/>
            <person name="Lanz C."/>
            <person name="Calteau A."/>
            <person name="Lajus A."/>
            <person name="Medigue C."/>
            <person name="Schuster S.C."/>
            <person name="Dehio C."/>
        </authorList>
    </citation>
    <scope>NUCLEOTIDE SEQUENCE</scope>
    <source>
        <strain evidence="1">ATCC BAA-1498</strain>
    </source>
</reference>
<dbReference type="SUPFAM" id="SSF143081">
    <property type="entry name" value="BB1717-like"/>
    <property type="match status" value="1"/>
</dbReference>
<proteinExistence type="predicted"/>
<evidence type="ECO:0000313" key="1">
    <source>
        <dbReference type="EMBL" id="CBI77617.1"/>
    </source>
</evidence>
<accession>E6YL79</accession>
<dbReference type="InterPro" id="IPR036590">
    <property type="entry name" value="SRAP-like"/>
</dbReference>
<organism evidence="1">
    <name type="scientific">Bartonella rochalimae ATCC BAA-1498</name>
    <dbReference type="NCBI Taxonomy" id="685782"/>
    <lineage>
        <taxon>Bacteria</taxon>
        <taxon>Pseudomonadati</taxon>
        <taxon>Pseudomonadota</taxon>
        <taxon>Alphaproteobacteria</taxon>
        <taxon>Hyphomicrobiales</taxon>
        <taxon>Bartonellaceae</taxon>
        <taxon>Bartonella</taxon>
    </lineage>
</organism>
<dbReference type="EMBL" id="FN645457">
    <property type="protein sequence ID" value="CBI77617.1"/>
    <property type="molecule type" value="Genomic_DNA"/>
</dbReference>
<name>E6YL79_9HYPH</name>
<sequence length="50" mass="5954">MQLLRGHLLQYLYAIHHRIPVMVNRASIVCWLDCSRYKKNEVIDLMISLV</sequence>
<gene>
    <name evidence="1" type="ORF">BARRO_30198</name>
</gene>